<dbReference type="GO" id="GO:0006508">
    <property type="term" value="P:proteolysis"/>
    <property type="evidence" value="ECO:0007669"/>
    <property type="project" value="UniProtKB-KW"/>
</dbReference>
<keyword evidence="2" id="KW-0378">Hydrolase</keyword>
<dbReference type="SUPFAM" id="SSF52743">
    <property type="entry name" value="Subtilisin-like"/>
    <property type="match status" value="1"/>
</dbReference>
<evidence type="ECO:0000256" key="3">
    <source>
        <dbReference type="ARBA" id="ARBA00022825"/>
    </source>
</evidence>
<dbReference type="GO" id="GO:0004252">
    <property type="term" value="F:serine-type endopeptidase activity"/>
    <property type="evidence" value="ECO:0007669"/>
    <property type="project" value="InterPro"/>
</dbReference>
<dbReference type="CDD" id="cd04056">
    <property type="entry name" value="Peptidases_S53"/>
    <property type="match status" value="1"/>
</dbReference>
<protein>
    <submittedName>
        <fullName evidence="5">Peptidase S8</fullName>
    </submittedName>
</protein>
<dbReference type="Proteomes" id="UP000246104">
    <property type="component" value="Unassembled WGS sequence"/>
</dbReference>
<dbReference type="EMBL" id="PSRQ01000037">
    <property type="protein sequence ID" value="PWU23354.1"/>
    <property type="molecule type" value="Genomic_DNA"/>
</dbReference>
<dbReference type="PROSITE" id="PS51695">
    <property type="entry name" value="SEDOLISIN"/>
    <property type="match status" value="1"/>
</dbReference>
<dbReference type="AlphaFoldDB" id="A0A317JTS7"/>
<comment type="caution">
    <text evidence="5">The sequence shown here is derived from an EMBL/GenBank/DDBJ whole genome shotgun (WGS) entry which is preliminary data.</text>
</comment>
<evidence type="ECO:0000313" key="6">
    <source>
        <dbReference type="Proteomes" id="UP000246104"/>
    </source>
</evidence>
<accession>A0A317JTS7</accession>
<dbReference type="GO" id="GO:0008240">
    <property type="term" value="F:tripeptidyl-peptidase activity"/>
    <property type="evidence" value="ECO:0007669"/>
    <property type="project" value="TreeGrafter"/>
</dbReference>
<dbReference type="PANTHER" id="PTHR14218:SF15">
    <property type="entry name" value="TRIPEPTIDYL-PEPTIDASE 1"/>
    <property type="match status" value="1"/>
</dbReference>
<dbReference type="PANTHER" id="PTHR14218">
    <property type="entry name" value="PROTEASE S8 TRIPEPTIDYL PEPTIDASE I CLN2"/>
    <property type="match status" value="1"/>
</dbReference>
<dbReference type="Gene3D" id="3.40.50.200">
    <property type="entry name" value="Peptidase S8/S53 domain"/>
    <property type="match status" value="1"/>
</dbReference>
<feature type="domain" description="Peptidase S53" evidence="4">
    <location>
        <begin position="15"/>
        <end position="353"/>
    </location>
</feature>
<dbReference type="PROSITE" id="PS00138">
    <property type="entry name" value="SUBTILASE_SER"/>
    <property type="match status" value="1"/>
</dbReference>
<gene>
    <name evidence="5" type="ORF">C5B42_03300</name>
</gene>
<name>A0A317JTS7_9BACT</name>
<proteinExistence type="predicted"/>
<dbReference type="InterPro" id="IPR030400">
    <property type="entry name" value="Sedolisin_dom"/>
</dbReference>
<dbReference type="Pfam" id="PF00082">
    <property type="entry name" value="Peptidase_S8"/>
    <property type="match status" value="1"/>
</dbReference>
<keyword evidence="1" id="KW-0645">Protease</keyword>
<dbReference type="InterPro" id="IPR050819">
    <property type="entry name" value="Tripeptidyl-peptidase_I"/>
</dbReference>
<evidence type="ECO:0000313" key="5">
    <source>
        <dbReference type="EMBL" id="PWU23354.1"/>
    </source>
</evidence>
<reference evidence="5 6" key="1">
    <citation type="submission" date="2018-02" db="EMBL/GenBank/DDBJ databases">
        <title>Genomic Reconstructions from Amazon Rainforest and Pasture Soil Reveal Novel Insights into the Physiology of Candidate Phyla in Tropical Sites.</title>
        <authorList>
            <person name="Kroeger M.E."/>
            <person name="Delmont T."/>
            <person name="Eren A.M."/>
            <person name="Guo J."/>
            <person name="Meyer K.M."/>
            <person name="Khan K."/>
            <person name="Rodrigues J.L.M."/>
            <person name="Bohannan B.J.M."/>
            <person name="Tringe S."/>
            <person name="Borges C.D."/>
            <person name="Tiedje J."/>
            <person name="Tsai S.M."/>
            <person name="Nusslein K."/>
        </authorList>
    </citation>
    <scope>NUCLEOTIDE SEQUENCE [LARGE SCALE GENOMIC DNA]</scope>
    <source>
        <strain evidence="5">Amazon FNV 2010 28 9</strain>
    </source>
</reference>
<evidence type="ECO:0000259" key="4">
    <source>
        <dbReference type="PROSITE" id="PS51695"/>
    </source>
</evidence>
<organism evidence="5 6">
    <name type="scientific">Candidatus Cerribacteria bacterium 'Amazon FNV 2010 28 9'</name>
    <dbReference type="NCBI Taxonomy" id="2081795"/>
    <lineage>
        <taxon>Bacteria</taxon>
        <taxon>Candidatus Cerribacteria</taxon>
    </lineage>
</organism>
<evidence type="ECO:0000256" key="1">
    <source>
        <dbReference type="ARBA" id="ARBA00022670"/>
    </source>
</evidence>
<sequence length="353" mass="36257">MDNSLQPFAATTPAGYGPAQLRGAYNLTGKATGNPVVAVIDAYDQPNIASNVNTYSTTFGLPTLPTCSGAIKSSSTACFQKLDQKGGTNYPSQNAGWDLETSLDVETVHAMCENCKILLVEAKSASFTDLLTAFDTAIAKGATIISNSYGGNESSGETTYDAHFQHPGLVMTFSSGDSGYGVSYPAASKYVTAVGGTTLNVNGSNGSFSYGSESVWSGAGSGCSAYESKPSFQTDSGCKKRTVVDVSADADPSTGVAVYDTVKFQNKSGWFTVGGTSLAAPLVAAVYAQSTGIKSSTYANSVPYADVSYTKTLHDIVTGANDQSCSSYLCEGAKGYDGPSGLGSPNGISAFGM</sequence>
<dbReference type="InterPro" id="IPR000209">
    <property type="entry name" value="Peptidase_S8/S53_dom"/>
</dbReference>
<dbReference type="InterPro" id="IPR023828">
    <property type="entry name" value="Peptidase_S8_Ser-AS"/>
</dbReference>
<evidence type="ECO:0000256" key="2">
    <source>
        <dbReference type="ARBA" id="ARBA00022801"/>
    </source>
</evidence>
<keyword evidence="3" id="KW-0720">Serine protease</keyword>
<dbReference type="InterPro" id="IPR036852">
    <property type="entry name" value="Peptidase_S8/S53_dom_sf"/>
</dbReference>